<keyword evidence="2" id="KW-0858">Xylan degradation</keyword>
<evidence type="ECO:0000256" key="3">
    <source>
        <dbReference type="ARBA" id="ARBA00022801"/>
    </source>
</evidence>
<dbReference type="SUPFAM" id="SSF49785">
    <property type="entry name" value="Galactose-binding domain-like"/>
    <property type="match status" value="1"/>
</dbReference>
<keyword evidence="4" id="KW-0119">Carbohydrate metabolism</keyword>
<accession>A0ABR7GGA5</accession>
<protein>
    <submittedName>
        <fullName evidence="7">Family 43 glycosylhydrolase</fullName>
    </submittedName>
</protein>
<gene>
    <name evidence="7" type="ORF">H8R94_07720</name>
</gene>
<dbReference type="RefSeq" id="WP_178009741.1">
    <property type="nucleotide sequence ID" value="NZ_JACOPG010000003.1"/>
</dbReference>
<dbReference type="InterPro" id="IPR000421">
    <property type="entry name" value="FA58C"/>
</dbReference>
<name>A0ABR7GGA5_9FIRM</name>
<evidence type="ECO:0000313" key="7">
    <source>
        <dbReference type="EMBL" id="MBC5686483.1"/>
    </source>
</evidence>
<dbReference type="Gene3D" id="2.60.120.260">
    <property type="entry name" value="Galactose-binding domain-like"/>
    <property type="match status" value="1"/>
</dbReference>
<dbReference type="PANTHER" id="PTHR43772">
    <property type="entry name" value="ENDO-1,4-BETA-XYLANASE"/>
    <property type="match status" value="1"/>
</dbReference>
<keyword evidence="2" id="KW-0624">Polysaccharide degradation</keyword>
<evidence type="ECO:0000256" key="4">
    <source>
        <dbReference type="ARBA" id="ARBA00023277"/>
    </source>
</evidence>
<dbReference type="CDD" id="cd08982">
    <property type="entry name" value="GH43-like"/>
    <property type="match status" value="1"/>
</dbReference>
<dbReference type="PANTHER" id="PTHR43772:SF2">
    <property type="entry name" value="PUTATIVE (AFU_ORTHOLOGUE AFUA_2G04480)-RELATED"/>
    <property type="match status" value="1"/>
</dbReference>
<evidence type="ECO:0000256" key="5">
    <source>
        <dbReference type="ARBA" id="ARBA00023295"/>
    </source>
</evidence>
<dbReference type="InterPro" id="IPR052176">
    <property type="entry name" value="Glycosyl_Hydrlase_43_Enz"/>
</dbReference>
<dbReference type="Proteomes" id="UP000643810">
    <property type="component" value="Unassembled WGS sequence"/>
</dbReference>
<dbReference type="Gene3D" id="2.115.10.20">
    <property type="entry name" value="Glycosyl hydrolase domain, family 43"/>
    <property type="match status" value="1"/>
</dbReference>
<proteinExistence type="inferred from homology"/>
<feature type="domain" description="F5/8 type C" evidence="6">
    <location>
        <begin position="359"/>
        <end position="518"/>
    </location>
</feature>
<dbReference type="InterPro" id="IPR008979">
    <property type="entry name" value="Galactose-bd-like_sf"/>
</dbReference>
<dbReference type="EMBL" id="JACOPG010000003">
    <property type="protein sequence ID" value="MBC5686483.1"/>
    <property type="molecule type" value="Genomic_DNA"/>
</dbReference>
<comment type="similarity">
    <text evidence="1">Belongs to the glycosyl hydrolase 43 family.</text>
</comment>
<keyword evidence="5" id="KW-0326">Glycosidase</keyword>
<comment type="caution">
    <text evidence="7">The sequence shown here is derived from an EMBL/GenBank/DDBJ whole genome shotgun (WGS) entry which is preliminary data.</text>
</comment>
<evidence type="ECO:0000313" key="8">
    <source>
        <dbReference type="Proteomes" id="UP000643810"/>
    </source>
</evidence>
<dbReference type="Pfam" id="PF04616">
    <property type="entry name" value="Glyco_hydro_43"/>
    <property type="match status" value="2"/>
</dbReference>
<dbReference type="Pfam" id="PF00754">
    <property type="entry name" value="F5_F8_type_C"/>
    <property type="match status" value="1"/>
</dbReference>
<dbReference type="InterPro" id="IPR006710">
    <property type="entry name" value="Glyco_hydro_43"/>
</dbReference>
<dbReference type="PROSITE" id="PS50022">
    <property type="entry name" value="FA58C_3"/>
    <property type="match status" value="1"/>
</dbReference>
<keyword evidence="3" id="KW-0378">Hydrolase</keyword>
<evidence type="ECO:0000259" key="6">
    <source>
        <dbReference type="PROSITE" id="PS50022"/>
    </source>
</evidence>
<reference evidence="7 8" key="1">
    <citation type="submission" date="2020-08" db="EMBL/GenBank/DDBJ databases">
        <title>Genome public.</title>
        <authorList>
            <person name="Liu C."/>
            <person name="Sun Q."/>
        </authorList>
    </citation>
    <scope>NUCLEOTIDE SEQUENCE [LARGE SCALE GENOMIC DNA]</scope>
    <source>
        <strain evidence="7 8">NSJ-9</strain>
    </source>
</reference>
<evidence type="ECO:0000256" key="1">
    <source>
        <dbReference type="ARBA" id="ARBA00009865"/>
    </source>
</evidence>
<dbReference type="SUPFAM" id="SSF75005">
    <property type="entry name" value="Arabinanase/levansucrase/invertase"/>
    <property type="match status" value="1"/>
</dbReference>
<keyword evidence="8" id="KW-1185">Reference proteome</keyword>
<sequence length="609" mass="69442">MKYFCNPLNVDYRYQFNQQVMPGLGEGAIEVSREAADPSMIYFKGKYYIFASMTLGVWVSEDMANWEAKRLPDNLPFYDYAPDVRVLGDYVYFSASKRGEPCNFYRTKNIEEGPYEEIKGSFDFWDPNLFVDDDGKVYFYWGCANMTPIWGVEMDPETMQPKTERIELVHGNWSENGYEVCGEDHCDLPLEDDALEAKYRGFMQMQGMDPDNLPPQMQGMAIMLKGYVSGRPYIEGAWMDKHDGKYYLQYACPGAQYNVYADGVYVSDSPLGPFKLAQNNPYSYKPGGFIPGAGHGSTMRDQKDNLWHTSTMRISINHNFERRVGVWPAGFDADGELFCNQRYGDWPQAVSGDKQDPWKNPEWMLLSYGKNATASSAEEGKGADKVTEENVRTWWRAASEKPGEWVQVDLGETMDVHAIQVNFADDKIEIPTPGELRGNQTGKRYIEERDLITRWTLEGSVDGKDYFMIEDKSEVTTNLPHDLVVREDGLQIRYLKLTVLEVPYDQKACVSGLRVFGRGNGQAPKTPTFAAKREADRRYMKVTIESPSDDVVGYNILWGHKADKLYHSYMVFGVTEKEIKALVTTQNYFVRVDAFNENGITEGQVIALS</sequence>
<organism evidence="7 8">
    <name type="scientific">Roseburia lenta</name>
    <dbReference type="NCBI Taxonomy" id="2763061"/>
    <lineage>
        <taxon>Bacteria</taxon>
        <taxon>Bacillati</taxon>
        <taxon>Bacillota</taxon>
        <taxon>Clostridia</taxon>
        <taxon>Lachnospirales</taxon>
        <taxon>Lachnospiraceae</taxon>
        <taxon>Roseburia</taxon>
    </lineage>
</organism>
<dbReference type="InterPro" id="IPR023296">
    <property type="entry name" value="Glyco_hydro_beta-prop_sf"/>
</dbReference>
<evidence type="ECO:0000256" key="2">
    <source>
        <dbReference type="ARBA" id="ARBA00022651"/>
    </source>
</evidence>